<evidence type="ECO:0000313" key="2">
    <source>
        <dbReference type="Proteomes" id="UP000031668"/>
    </source>
</evidence>
<proteinExistence type="predicted"/>
<sequence>MERCSSLNHLKRIKRIIYTEEHDIQSIKTDAYELANSDIFFEIYAHLCDIICPLSRHAETACRSVMLSHILLEVYHTGCTLQGQSSKTTEMHSLSSLRMYLQRLKRSWLSINHVLLFQTEIGDITKFMYELLKYVSKKDSIIQADQIVIKLVDDQICQ</sequence>
<gene>
    <name evidence="1" type="ORF">RF11_10883</name>
</gene>
<organism evidence="1 2">
    <name type="scientific">Thelohanellus kitauei</name>
    <name type="common">Myxosporean</name>
    <dbReference type="NCBI Taxonomy" id="669202"/>
    <lineage>
        <taxon>Eukaryota</taxon>
        <taxon>Metazoa</taxon>
        <taxon>Cnidaria</taxon>
        <taxon>Myxozoa</taxon>
        <taxon>Myxosporea</taxon>
        <taxon>Bivalvulida</taxon>
        <taxon>Platysporina</taxon>
        <taxon>Myxobolidae</taxon>
        <taxon>Thelohanellus</taxon>
    </lineage>
</organism>
<name>A0A0C2M182_THEKT</name>
<dbReference type="Proteomes" id="UP000031668">
    <property type="component" value="Unassembled WGS sequence"/>
</dbReference>
<dbReference type="AlphaFoldDB" id="A0A0C2M182"/>
<comment type="caution">
    <text evidence="1">The sequence shown here is derived from an EMBL/GenBank/DDBJ whole genome shotgun (WGS) entry which is preliminary data.</text>
</comment>
<accession>A0A0C2M182</accession>
<evidence type="ECO:0000313" key="1">
    <source>
        <dbReference type="EMBL" id="KII60815.1"/>
    </source>
</evidence>
<reference evidence="1 2" key="1">
    <citation type="journal article" date="2014" name="Genome Biol. Evol.">
        <title>The genome of the myxosporean Thelohanellus kitauei shows adaptations to nutrient acquisition within its fish host.</title>
        <authorList>
            <person name="Yang Y."/>
            <person name="Xiong J."/>
            <person name="Zhou Z."/>
            <person name="Huo F."/>
            <person name="Miao W."/>
            <person name="Ran C."/>
            <person name="Liu Y."/>
            <person name="Zhang J."/>
            <person name="Feng J."/>
            <person name="Wang M."/>
            <person name="Wang M."/>
            <person name="Wang L."/>
            <person name="Yao B."/>
        </authorList>
    </citation>
    <scope>NUCLEOTIDE SEQUENCE [LARGE SCALE GENOMIC DNA]</scope>
    <source>
        <strain evidence="1">Wuqing</strain>
    </source>
</reference>
<dbReference type="EMBL" id="JWZT01005421">
    <property type="protein sequence ID" value="KII60815.1"/>
    <property type="molecule type" value="Genomic_DNA"/>
</dbReference>
<protein>
    <submittedName>
        <fullName evidence="1">Uncharacterized protein</fullName>
    </submittedName>
</protein>
<keyword evidence="2" id="KW-1185">Reference proteome</keyword>